<dbReference type="GO" id="GO:0043565">
    <property type="term" value="F:sequence-specific DNA binding"/>
    <property type="evidence" value="ECO:0007669"/>
    <property type="project" value="InterPro"/>
</dbReference>
<keyword evidence="7" id="KW-1185">Reference proteome</keyword>
<dbReference type="EMBL" id="LT629732">
    <property type="protein sequence ID" value="SDR68342.1"/>
    <property type="molecule type" value="Genomic_DNA"/>
</dbReference>
<dbReference type="PROSITE" id="PS01124">
    <property type="entry name" value="HTH_ARAC_FAMILY_2"/>
    <property type="match status" value="1"/>
</dbReference>
<name>A0A1H1L249_9ACTN</name>
<dbReference type="Pfam" id="PF12833">
    <property type="entry name" value="HTH_18"/>
    <property type="match status" value="1"/>
</dbReference>
<protein>
    <submittedName>
        <fullName evidence="6">Helix-turn-helix domain-containing protein</fullName>
    </submittedName>
</protein>
<evidence type="ECO:0000256" key="1">
    <source>
        <dbReference type="ARBA" id="ARBA00023015"/>
    </source>
</evidence>
<dbReference type="InterPro" id="IPR011051">
    <property type="entry name" value="RmlC_Cupin_sf"/>
</dbReference>
<dbReference type="InterPro" id="IPR018062">
    <property type="entry name" value="HTH_AraC-typ_CS"/>
</dbReference>
<dbReference type="SMART" id="SM00342">
    <property type="entry name" value="HTH_ARAC"/>
    <property type="match status" value="1"/>
</dbReference>
<dbReference type="OrthoDB" id="3186094at2"/>
<gene>
    <name evidence="6" type="ORF">SAMN04489717_0037</name>
</gene>
<evidence type="ECO:0000259" key="5">
    <source>
        <dbReference type="PROSITE" id="PS01124"/>
    </source>
</evidence>
<dbReference type="PANTHER" id="PTHR46796">
    <property type="entry name" value="HTH-TYPE TRANSCRIPTIONAL ACTIVATOR RHAS-RELATED"/>
    <property type="match status" value="1"/>
</dbReference>
<sequence length="360" mass="38797">MTGPLPDVAPRAASGTTAVTEPARAPKPLGGPLGQPLGQALVQPLDPVRTPPAPPAFPALLQANAVQFGPGERFGFPRVESRMVTWCRAGRGEARVNGVRWSLVPGVLLVLPWGHRIHYTAAEVDPFLLVGVHLVPRHDEGFPLEPTVPHDPNHRYAGCRWRRDGEPDLGTQVVATTADAAPGLAQLSAYAVEVWRRGTPSEASIRALGTMMVDELTGLAYQLAARTGDQAGYAGPAGFGGGVGGGSSDTCVVPDELRRVLAYVEHHLADRLTVAGLAEVAGCSGATLSRRFDTYLHRSPMGWVLDQRIERARGLLRTTPLTVAQVARRCGFADANYFSRIFRDRTGRPPTAWRRRERLL</sequence>
<evidence type="ECO:0000256" key="4">
    <source>
        <dbReference type="SAM" id="MobiDB-lite"/>
    </source>
</evidence>
<dbReference type="PRINTS" id="PR00032">
    <property type="entry name" value="HTHARAC"/>
</dbReference>
<dbReference type="GO" id="GO:0003700">
    <property type="term" value="F:DNA-binding transcription factor activity"/>
    <property type="evidence" value="ECO:0007669"/>
    <property type="project" value="InterPro"/>
</dbReference>
<dbReference type="AlphaFoldDB" id="A0A1H1L249"/>
<proteinExistence type="predicted"/>
<organism evidence="6 7">
    <name type="scientific">Actinopolymorpha singaporensis</name>
    <dbReference type="NCBI Taxonomy" id="117157"/>
    <lineage>
        <taxon>Bacteria</taxon>
        <taxon>Bacillati</taxon>
        <taxon>Actinomycetota</taxon>
        <taxon>Actinomycetes</taxon>
        <taxon>Propionibacteriales</taxon>
        <taxon>Actinopolymorphaceae</taxon>
        <taxon>Actinopolymorpha</taxon>
    </lineage>
</organism>
<dbReference type="PROSITE" id="PS00041">
    <property type="entry name" value="HTH_ARAC_FAMILY_1"/>
    <property type="match status" value="1"/>
</dbReference>
<dbReference type="InterPro" id="IPR050204">
    <property type="entry name" value="AraC_XylS_family_regulators"/>
</dbReference>
<reference evidence="6 7" key="1">
    <citation type="submission" date="2016-10" db="EMBL/GenBank/DDBJ databases">
        <authorList>
            <person name="de Groot N.N."/>
        </authorList>
    </citation>
    <scope>NUCLEOTIDE SEQUENCE [LARGE SCALE GENOMIC DNA]</scope>
    <source>
        <strain evidence="6 7">DSM 22024</strain>
    </source>
</reference>
<feature type="domain" description="HTH araC/xylS-type" evidence="5">
    <location>
        <begin position="258"/>
        <end position="356"/>
    </location>
</feature>
<evidence type="ECO:0000256" key="3">
    <source>
        <dbReference type="ARBA" id="ARBA00023163"/>
    </source>
</evidence>
<dbReference type="STRING" id="117157.SAMN04489717_0037"/>
<accession>A0A1H1L249</accession>
<dbReference type="InterPro" id="IPR020449">
    <property type="entry name" value="Tscrpt_reg_AraC-type_HTH"/>
</dbReference>
<evidence type="ECO:0000256" key="2">
    <source>
        <dbReference type="ARBA" id="ARBA00023125"/>
    </source>
</evidence>
<feature type="region of interest" description="Disordered" evidence="4">
    <location>
        <begin position="1"/>
        <end position="36"/>
    </location>
</feature>
<dbReference type="InterPro" id="IPR018060">
    <property type="entry name" value="HTH_AraC"/>
</dbReference>
<keyword evidence="2" id="KW-0238">DNA-binding</keyword>
<keyword evidence="3" id="KW-0804">Transcription</keyword>
<dbReference type="SUPFAM" id="SSF51182">
    <property type="entry name" value="RmlC-like cupins"/>
    <property type="match status" value="1"/>
</dbReference>
<evidence type="ECO:0000313" key="6">
    <source>
        <dbReference type="EMBL" id="SDR68342.1"/>
    </source>
</evidence>
<dbReference type="SUPFAM" id="SSF46689">
    <property type="entry name" value="Homeodomain-like"/>
    <property type="match status" value="2"/>
</dbReference>
<dbReference type="RefSeq" id="WP_157728115.1">
    <property type="nucleotide sequence ID" value="NZ_LT629732.1"/>
</dbReference>
<keyword evidence="1" id="KW-0805">Transcription regulation</keyword>
<dbReference type="PANTHER" id="PTHR46796:SF6">
    <property type="entry name" value="ARAC SUBFAMILY"/>
    <property type="match status" value="1"/>
</dbReference>
<evidence type="ECO:0000313" key="7">
    <source>
        <dbReference type="Proteomes" id="UP000198983"/>
    </source>
</evidence>
<dbReference type="Proteomes" id="UP000198983">
    <property type="component" value="Chromosome I"/>
</dbReference>
<dbReference type="InterPro" id="IPR009057">
    <property type="entry name" value="Homeodomain-like_sf"/>
</dbReference>
<feature type="compositionally biased region" description="Low complexity" evidence="4">
    <location>
        <begin position="26"/>
        <end position="36"/>
    </location>
</feature>
<dbReference type="Gene3D" id="1.10.10.60">
    <property type="entry name" value="Homeodomain-like"/>
    <property type="match status" value="1"/>
</dbReference>